<dbReference type="VEuPathDB" id="FungiDB:F503_02159"/>
<dbReference type="SMART" id="SM00220">
    <property type="entry name" value="S_TKc"/>
    <property type="match status" value="1"/>
</dbReference>
<dbReference type="Pfam" id="PF00069">
    <property type="entry name" value="Pkinase"/>
    <property type="match status" value="1"/>
</dbReference>
<dbReference type="OrthoDB" id="10252171at2759"/>
<organism evidence="3 4">
    <name type="scientific">Ophiostoma piceae (strain UAMH 11346)</name>
    <name type="common">Sap stain fungus</name>
    <dbReference type="NCBI Taxonomy" id="1262450"/>
    <lineage>
        <taxon>Eukaryota</taxon>
        <taxon>Fungi</taxon>
        <taxon>Dikarya</taxon>
        <taxon>Ascomycota</taxon>
        <taxon>Pezizomycotina</taxon>
        <taxon>Sordariomycetes</taxon>
        <taxon>Sordariomycetidae</taxon>
        <taxon>Ophiostomatales</taxon>
        <taxon>Ophiostomataceae</taxon>
        <taxon>Ophiostoma</taxon>
    </lineage>
</organism>
<dbReference type="eggNOG" id="KOG0581">
    <property type="taxonomic scope" value="Eukaryota"/>
</dbReference>
<dbReference type="PANTHER" id="PTHR44167:SF24">
    <property type="entry name" value="SERINE_THREONINE-PROTEIN KINASE CHK2"/>
    <property type="match status" value="1"/>
</dbReference>
<dbReference type="GO" id="GO:0005524">
    <property type="term" value="F:ATP binding"/>
    <property type="evidence" value="ECO:0007669"/>
    <property type="project" value="InterPro"/>
</dbReference>
<evidence type="ECO:0000256" key="1">
    <source>
        <dbReference type="SAM" id="MobiDB-lite"/>
    </source>
</evidence>
<feature type="domain" description="Protein kinase" evidence="2">
    <location>
        <begin position="254"/>
        <end position="557"/>
    </location>
</feature>
<dbReference type="InterPro" id="IPR008271">
    <property type="entry name" value="Ser/Thr_kinase_AS"/>
</dbReference>
<dbReference type="Proteomes" id="UP000016923">
    <property type="component" value="Unassembled WGS sequence"/>
</dbReference>
<dbReference type="PANTHER" id="PTHR44167">
    <property type="entry name" value="OVARIAN-SPECIFIC SERINE/THREONINE-PROTEIN KINASE LOK-RELATED"/>
    <property type="match status" value="1"/>
</dbReference>
<gene>
    <name evidence="3" type="ORF">F503_02159</name>
</gene>
<keyword evidence="4" id="KW-1185">Reference proteome</keyword>
<reference evidence="3 4" key="1">
    <citation type="journal article" date="2013" name="BMC Genomics">
        <title>The genome and transcriptome of the pine saprophyte Ophiostoma piceae, and a comparison with the bark beetle-associated pine pathogen Grosmannia clavigera.</title>
        <authorList>
            <person name="Haridas S."/>
            <person name="Wang Y."/>
            <person name="Lim L."/>
            <person name="Massoumi Alamouti S."/>
            <person name="Jackman S."/>
            <person name="Docking R."/>
            <person name="Robertson G."/>
            <person name="Birol I."/>
            <person name="Bohlmann J."/>
            <person name="Breuil C."/>
        </authorList>
    </citation>
    <scope>NUCLEOTIDE SEQUENCE [LARGE SCALE GENOMIC DNA]</scope>
    <source>
        <strain evidence="3 4">UAMH 11346</strain>
    </source>
</reference>
<dbReference type="GO" id="GO:0005634">
    <property type="term" value="C:nucleus"/>
    <property type="evidence" value="ECO:0007669"/>
    <property type="project" value="TreeGrafter"/>
</dbReference>
<dbReference type="HOGENOM" id="CLU_442188_0_0_1"/>
<keyword evidence="3" id="KW-0808">Transferase</keyword>
<dbReference type="InterPro" id="IPR000719">
    <property type="entry name" value="Prot_kinase_dom"/>
</dbReference>
<evidence type="ECO:0000313" key="4">
    <source>
        <dbReference type="Proteomes" id="UP000016923"/>
    </source>
</evidence>
<dbReference type="SUPFAM" id="SSF56112">
    <property type="entry name" value="Protein kinase-like (PK-like)"/>
    <property type="match status" value="1"/>
</dbReference>
<dbReference type="AlphaFoldDB" id="S3CX53"/>
<accession>S3CX53</accession>
<dbReference type="PROSITE" id="PS50011">
    <property type="entry name" value="PROTEIN_KINASE_DOM"/>
    <property type="match status" value="1"/>
</dbReference>
<sequence>MEQQGPVEMSEDGFVIALYPLIANGKDPGYIRDLYTFADNKSLKFGPVGEGLTANSQLDSLLPGDTPLPYLCSPEPDWRNEAHFRIPWHYSRKRQLGISIGASKLCDIIVPLTHSYYNGVGEFCGVFFFDDQYRLAYRDMRDPTKAGYGSVVTFNGMGGEQRRGFTWILSGTPFIKNEVTEIILQVHPKLRFRIDIPWHDNEEFRVRVDAHRTKHKIETPEGDLELSLALNNNGSQTTALGTGAHTLSTAPILVTDHVPLGRGGFGIVNKKYDVSTGQTFARKTHIGFGRLPDTHRFLWNREIEMMSRVNIVSNMNASAHQQSSHIIKMIFGSMDPDPVIDLEYAPLGSLAAQMHDRRLLHGEIVSVLEQVLKALTFLHSPVLNITHRDIKPANVLVMARASYDASHNPPSEALAAATIYVKLADFGLAKEDDLMTMGLGTSYYMAPEQYQTPTSSMNRVPKYTNAVDIWATGVMVYEMFYGLVRFPRPPDRGGHSMWASPESPQLSFCRAVMDTIRNTQGAHEAVVFAGAFMVCMDPSKRSSAPDCLSRFVPMATINASAPPSSAGAEHSSAHSSVYAASTVRMGGSTVRPAEPTVQPTERPGPVRRSVRIAEQHLQ</sequence>
<evidence type="ECO:0000313" key="3">
    <source>
        <dbReference type="EMBL" id="EPE05420.1"/>
    </source>
</evidence>
<keyword evidence="3" id="KW-0418">Kinase</keyword>
<dbReference type="GO" id="GO:0004674">
    <property type="term" value="F:protein serine/threonine kinase activity"/>
    <property type="evidence" value="ECO:0007669"/>
    <property type="project" value="TreeGrafter"/>
</dbReference>
<protein>
    <submittedName>
        <fullName evidence="3">Camk protein kinase</fullName>
    </submittedName>
</protein>
<dbReference type="InterPro" id="IPR011009">
    <property type="entry name" value="Kinase-like_dom_sf"/>
</dbReference>
<proteinExistence type="predicted"/>
<name>S3CX53_OPHP1</name>
<dbReference type="GO" id="GO:0005737">
    <property type="term" value="C:cytoplasm"/>
    <property type="evidence" value="ECO:0007669"/>
    <property type="project" value="TreeGrafter"/>
</dbReference>
<dbReference type="PROSITE" id="PS00108">
    <property type="entry name" value="PROTEIN_KINASE_ST"/>
    <property type="match status" value="1"/>
</dbReference>
<dbReference type="OMA" id="DIWAMEY"/>
<evidence type="ECO:0000259" key="2">
    <source>
        <dbReference type="PROSITE" id="PS50011"/>
    </source>
</evidence>
<dbReference type="STRING" id="1262450.S3CX53"/>
<dbReference type="Gene3D" id="1.10.510.10">
    <property type="entry name" value="Transferase(Phosphotransferase) domain 1"/>
    <property type="match status" value="1"/>
</dbReference>
<dbReference type="GO" id="GO:0044773">
    <property type="term" value="P:mitotic DNA damage checkpoint signaling"/>
    <property type="evidence" value="ECO:0007669"/>
    <property type="project" value="TreeGrafter"/>
</dbReference>
<feature type="region of interest" description="Disordered" evidence="1">
    <location>
        <begin position="584"/>
        <end position="618"/>
    </location>
</feature>
<dbReference type="EMBL" id="KE148156">
    <property type="protein sequence ID" value="EPE05420.1"/>
    <property type="molecule type" value="Genomic_DNA"/>
</dbReference>